<dbReference type="STRING" id="486041.B0CWM7"/>
<dbReference type="RefSeq" id="XP_001876034.1">
    <property type="nucleotide sequence ID" value="XM_001875999.1"/>
</dbReference>
<dbReference type="GeneID" id="6071259"/>
<dbReference type="AlphaFoldDB" id="B0CWM7"/>
<feature type="region of interest" description="Disordered" evidence="1">
    <location>
        <begin position="44"/>
        <end position="82"/>
    </location>
</feature>
<feature type="region of interest" description="Disordered" evidence="1">
    <location>
        <begin position="428"/>
        <end position="475"/>
    </location>
</feature>
<feature type="region of interest" description="Disordered" evidence="1">
    <location>
        <begin position="1"/>
        <end position="23"/>
    </location>
</feature>
<dbReference type="EMBL" id="DS547093">
    <property type="protein sequence ID" value="EDR13536.1"/>
    <property type="molecule type" value="Genomic_DNA"/>
</dbReference>
<feature type="region of interest" description="Disordered" evidence="1">
    <location>
        <begin position="326"/>
        <end position="388"/>
    </location>
</feature>
<keyword evidence="3" id="KW-1185">Reference proteome</keyword>
<evidence type="ECO:0000313" key="2">
    <source>
        <dbReference type="EMBL" id="EDR13536.1"/>
    </source>
</evidence>
<feature type="compositionally biased region" description="Polar residues" evidence="1">
    <location>
        <begin position="65"/>
        <end position="78"/>
    </location>
</feature>
<sequence length="762" mass="85277">MSQPRRERPRELGPYPRSRVDVSQRQVLHNQRLRLFEEVNPWRFATTSTVDAEDADRTSDRTVRGESSPTPSASSTGEEVQPGPAMLEANQVAQIWHLRSSTSIGGGQTVDNYSSMHPQDNAVVDDHSYLNHHYSGEDDQREIFVPASMPLLVSYDSAEESDQDAIDDTHMEGQSNTTSVDPSIPVHLASTSSGDTAMDDQVSHRMRPSTTMPADGSQRSLYPMSGAPTHFPLRPATWLNQAPVLHSQNNTRADNYSYLNHQYLDEEDEGENILPHSTPLVFYESLDESEHDTVDGLIAEGQSSISDVSHFEDDTAMVDSIATESINRGPPILTTPNPIAFLPSSGDEDDDGEAGNGEQDTNASENRSGRPAGPQSLPTNDQVHGGRSNDAHLYQAASYADVLSLTNCVQELSRGINTTNELLRGSNIDRFRHSNAPGAGEEGDDGHDGDDEGLMRPRRTTNVRLRGLPRRRGARKNNFAREVRLHTNVLLSKHFPPSQLPENMKDFHLSYTDFMLVQPSDNTIRDWNPSLGRACTADDFRPDFYSSPKSSWNKSVTEVFVESFLDADTFSSHDVAAVRRAFGARLKSLRRSMNVARMSHSDYLDLQAKARRDERKRTLFSRRINAAIELPELAGEHVHILQRLGVDGMSTDESDHELIGTGIPQFRIRKKGWRDERLGVWLRKFDALHRFRRFAPIRRAGPGAQPRIRLISNVSSTRPPVPGLPFNAYNANWLQHLPSWGATDLEVDSRRYCFQFNPQAEQ</sequence>
<organism evidence="3">
    <name type="scientific">Laccaria bicolor (strain S238N-H82 / ATCC MYA-4686)</name>
    <name type="common">Bicoloured deceiver</name>
    <name type="synonym">Laccaria laccata var. bicolor</name>
    <dbReference type="NCBI Taxonomy" id="486041"/>
    <lineage>
        <taxon>Eukaryota</taxon>
        <taxon>Fungi</taxon>
        <taxon>Dikarya</taxon>
        <taxon>Basidiomycota</taxon>
        <taxon>Agaricomycotina</taxon>
        <taxon>Agaricomycetes</taxon>
        <taxon>Agaricomycetidae</taxon>
        <taxon>Agaricales</taxon>
        <taxon>Agaricineae</taxon>
        <taxon>Hydnangiaceae</taxon>
        <taxon>Laccaria</taxon>
    </lineage>
</organism>
<accession>B0CWM7</accession>
<reference evidence="2 3" key="1">
    <citation type="journal article" date="2008" name="Nature">
        <title>The genome of Laccaria bicolor provides insights into mycorrhizal symbiosis.</title>
        <authorList>
            <person name="Martin F."/>
            <person name="Aerts A."/>
            <person name="Ahren D."/>
            <person name="Brun A."/>
            <person name="Danchin E.G.J."/>
            <person name="Duchaussoy F."/>
            <person name="Gibon J."/>
            <person name="Kohler A."/>
            <person name="Lindquist E."/>
            <person name="Pereda V."/>
            <person name="Salamov A."/>
            <person name="Shapiro H.J."/>
            <person name="Wuyts J."/>
            <person name="Blaudez D."/>
            <person name="Buee M."/>
            <person name="Brokstein P."/>
            <person name="Canbaeck B."/>
            <person name="Cohen D."/>
            <person name="Courty P.E."/>
            <person name="Coutinho P.M."/>
            <person name="Delaruelle C."/>
            <person name="Detter J.C."/>
            <person name="Deveau A."/>
            <person name="DiFazio S."/>
            <person name="Duplessis S."/>
            <person name="Fraissinet-Tachet L."/>
            <person name="Lucic E."/>
            <person name="Frey-Klett P."/>
            <person name="Fourrey C."/>
            <person name="Feussner I."/>
            <person name="Gay G."/>
            <person name="Grimwood J."/>
            <person name="Hoegger P.J."/>
            <person name="Jain P."/>
            <person name="Kilaru S."/>
            <person name="Labbe J."/>
            <person name="Lin Y.C."/>
            <person name="Legue V."/>
            <person name="Le Tacon F."/>
            <person name="Marmeisse R."/>
            <person name="Melayah D."/>
            <person name="Montanini B."/>
            <person name="Muratet M."/>
            <person name="Nehls U."/>
            <person name="Niculita-Hirzel H."/>
            <person name="Oudot-Le Secq M.P."/>
            <person name="Peter M."/>
            <person name="Quesneville H."/>
            <person name="Rajashekar B."/>
            <person name="Reich M."/>
            <person name="Rouhier N."/>
            <person name="Schmutz J."/>
            <person name="Yin T."/>
            <person name="Chalot M."/>
            <person name="Henrissat B."/>
            <person name="Kuees U."/>
            <person name="Lucas S."/>
            <person name="Van de Peer Y."/>
            <person name="Podila G.K."/>
            <person name="Polle A."/>
            <person name="Pukkila P.J."/>
            <person name="Richardson P.M."/>
            <person name="Rouze P."/>
            <person name="Sanders I.R."/>
            <person name="Stajich J.E."/>
            <person name="Tunlid A."/>
            <person name="Tuskan G."/>
            <person name="Grigoriev I.V."/>
        </authorList>
    </citation>
    <scope>NUCLEOTIDE SEQUENCE [LARGE SCALE GENOMIC DNA]</scope>
    <source>
        <strain evidence="3">S238N-H82 / ATCC MYA-4686</strain>
    </source>
</reference>
<dbReference type="Proteomes" id="UP000001194">
    <property type="component" value="Unassembled WGS sequence"/>
</dbReference>
<dbReference type="OrthoDB" id="3224221at2759"/>
<evidence type="ECO:0000313" key="3">
    <source>
        <dbReference type="Proteomes" id="UP000001194"/>
    </source>
</evidence>
<dbReference type="HOGENOM" id="CLU_366036_0_0_1"/>
<feature type="compositionally biased region" description="Basic and acidic residues" evidence="1">
    <location>
        <begin position="1"/>
        <end position="11"/>
    </location>
</feature>
<name>B0CWM7_LACBS</name>
<dbReference type="InParanoid" id="B0CWM7"/>
<evidence type="ECO:0000256" key="1">
    <source>
        <dbReference type="SAM" id="MobiDB-lite"/>
    </source>
</evidence>
<feature type="compositionally biased region" description="Basic and acidic residues" evidence="1">
    <location>
        <begin position="55"/>
        <end position="64"/>
    </location>
</feature>
<feature type="compositionally biased region" description="Acidic residues" evidence="1">
    <location>
        <begin position="441"/>
        <end position="452"/>
    </location>
</feature>
<feature type="compositionally biased region" description="Basic residues" evidence="1">
    <location>
        <begin position="456"/>
        <end position="475"/>
    </location>
</feature>
<protein>
    <submittedName>
        <fullName evidence="2">Predicted protein</fullName>
    </submittedName>
</protein>
<gene>
    <name evidence="2" type="ORF">LACBIDRAFT_308552</name>
</gene>
<dbReference type="KEGG" id="lbc:LACBIDRAFT_308552"/>
<proteinExistence type="predicted"/>